<dbReference type="InterPro" id="IPR005823">
    <property type="entry name" value="Ribosomal_uL13_bac-type"/>
</dbReference>
<keyword evidence="2 4" id="KW-0689">Ribosomal protein</keyword>
<evidence type="ECO:0000313" key="5">
    <source>
        <dbReference type="EMBL" id="OHA71029.1"/>
    </source>
</evidence>
<sequence>MVYVQRKEYIVDAEDKVLGRLATRIAVLLRGKSKPDFAPNKDIGDFVAVKNVVKLKVSGRKLEQKSYFRHSGYLGGVKKTPMKKVFAIDPGEVLKTAVFGMLPKNKLRNRQIKRLRMIK</sequence>
<dbReference type="GO" id="GO:0017148">
    <property type="term" value="P:negative regulation of translation"/>
    <property type="evidence" value="ECO:0007669"/>
    <property type="project" value="TreeGrafter"/>
</dbReference>
<dbReference type="NCBIfam" id="TIGR01066">
    <property type="entry name" value="rplM_bact"/>
    <property type="match status" value="1"/>
</dbReference>
<dbReference type="CDD" id="cd00392">
    <property type="entry name" value="Ribosomal_L13"/>
    <property type="match status" value="1"/>
</dbReference>
<dbReference type="EMBL" id="MHUC01000013">
    <property type="protein sequence ID" value="OHA71029.1"/>
    <property type="molecule type" value="Genomic_DNA"/>
</dbReference>
<dbReference type="PIRSF" id="PIRSF002181">
    <property type="entry name" value="Ribosomal_L13"/>
    <property type="match status" value="1"/>
</dbReference>
<comment type="function">
    <text evidence="4">This protein is one of the early assembly proteins of the 50S ribosomal subunit, although it is not seen to bind rRNA by itself. It is important during the early stages of 50S assembly.</text>
</comment>
<dbReference type="HAMAP" id="MF_01366">
    <property type="entry name" value="Ribosomal_uL13"/>
    <property type="match status" value="1"/>
</dbReference>
<gene>
    <name evidence="4" type="primary">rplM</name>
    <name evidence="5" type="ORF">A3F15_00670</name>
</gene>
<dbReference type="PANTHER" id="PTHR11545:SF2">
    <property type="entry name" value="LARGE RIBOSOMAL SUBUNIT PROTEIN UL13M"/>
    <property type="match status" value="1"/>
</dbReference>
<dbReference type="GO" id="GO:0003729">
    <property type="term" value="F:mRNA binding"/>
    <property type="evidence" value="ECO:0007669"/>
    <property type="project" value="TreeGrafter"/>
</dbReference>
<dbReference type="GO" id="GO:1990904">
    <property type="term" value="C:ribonucleoprotein complex"/>
    <property type="evidence" value="ECO:0007669"/>
    <property type="project" value="UniProtKB-KW"/>
</dbReference>
<evidence type="ECO:0000313" key="6">
    <source>
        <dbReference type="Proteomes" id="UP000177078"/>
    </source>
</evidence>
<dbReference type="Proteomes" id="UP000177078">
    <property type="component" value="Unassembled WGS sequence"/>
</dbReference>
<dbReference type="Gene3D" id="3.90.1180.10">
    <property type="entry name" value="Ribosomal protein L13"/>
    <property type="match status" value="1"/>
</dbReference>
<accession>A0A1G2RF78</accession>
<protein>
    <recommendedName>
        <fullName evidence="4">Large ribosomal subunit protein uL13</fullName>
    </recommendedName>
</protein>
<proteinExistence type="inferred from homology"/>
<dbReference type="AlphaFoldDB" id="A0A1G2RF78"/>
<dbReference type="Pfam" id="PF00572">
    <property type="entry name" value="Ribosomal_L13"/>
    <property type="match status" value="1"/>
</dbReference>
<dbReference type="InterPro" id="IPR005822">
    <property type="entry name" value="Ribosomal_uL13"/>
</dbReference>
<name>A0A1G2RF78_9BACT</name>
<comment type="similarity">
    <text evidence="1 4">Belongs to the universal ribosomal protein uL13 family.</text>
</comment>
<comment type="subunit">
    <text evidence="4">Part of the 50S ribosomal subunit.</text>
</comment>
<dbReference type="GO" id="GO:0005840">
    <property type="term" value="C:ribosome"/>
    <property type="evidence" value="ECO:0007669"/>
    <property type="project" value="UniProtKB-KW"/>
</dbReference>
<evidence type="ECO:0000256" key="1">
    <source>
        <dbReference type="ARBA" id="ARBA00006227"/>
    </source>
</evidence>
<evidence type="ECO:0000256" key="4">
    <source>
        <dbReference type="HAMAP-Rule" id="MF_01366"/>
    </source>
</evidence>
<reference evidence="5 6" key="1">
    <citation type="journal article" date="2016" name="Nat. Commun.">
        <title>Thousands of microbial genomes shed light on interconnected biogeochemical processes in an aquifer system.</title>
        <authorList>
            <person name="Anantharaman K."/>
            <person name="Brown C.T."/>
            <person name="Hug L.A."/>
            <person name="Sharon I."/>
            <person name="Castelle C.J."/>
            <person name="Probst A.J."/>
            <person name="Thomas B.C."/>
            <person name="Singh A."/>
            <person name="Wilkins M.J."/>
            <person name="Karaoz U."/>
            <person name="Brodie E.L."/>
            <person name="Williams K.H."/>
            <person name="Hubbard S.S."/>
            <person name="Banfield J.F."/>
        </authorList>
    </citation>
    <scope>NUCLEOTIDE SEQUENCE [LARGE SCALE GENOMIC DNA]</scope>
</reference>
<dbReference type="SUPFAM" id="SSF52161">
    <property type="entry name" value="Ribosomal protein L13"/>
    <property type="match status" value="1"/>
</dbReference>
<keyword evidence="3 4" id="KW-0687">Ribonucleoprotein</keyword>
<dbReference type="PANTHER" id="PTHR11545">
    <property type="entry name" value="RIBOSOMAL PROTEIN L13"/>
    <property type="match status" value="1"/>
</dbReference>
<dbReference type="GO" id="GO:0003735">
    <property type="term" value="F:structural constituent of ribosome"/>
    <property type="evidence" value="ECO:0007669"/>
    <property type="project" value="InterPro"/>
</dbReference>
<evidence type="ECO:0000256" key="2">
    <source>
        <dbReference type="ARBA" id="ARBA00022980"/>
    </source>
</evidence>
<organism evidence="5 6">
    <name type="scientific">Candidatus Wildermuthbacteria bacterium RIFCSPHIGHO2_12_FULL_40_12</name>
    <dbReference type="NCBI Taxonomy" id="1802457"/>
    <lineage>
        <taxon>Bacteria</taxon>
        <taxon>Candidatus Wildermuthiibacteriota</taxon>
    </lineage>
</organism>
<comment type="caution">
    <text evidence="5">The sequence shown here is derived from an EMBL/GenBank/DDBJ whole genome shotgun (WGS) entry which is preliminary data.</text>
</comment>
<dbReference type="InterPro" id="IPR036899">
    <property type="entry name" value="Ribosomal_uL13_sf"/>
</dbReference>
<evidence type="ECO:0000256" key="3">
    <source>
        <dbReference type="ARBA" id="ARBA00023274"/>
    </source>
</evidence>
<dbReference type="STRING" id="1802457.A3F15_00670"/>
<dbReference type="GO" id="GO:0006412">
    <property type="term" value="P:translation"/>
    <property type="evidence" value="ECO:0007669"/>
    <property type="project" value="UniProtKB-UniRule"/>
</dbReference>